<gene>
    <name evidence="3" type="ORF">GCM10009717_31190</name>
</gene>
<evidence type="ECO:0000256" key="1">
    <source>
        <dbReference type="SAM" id="Phobius"/>
    </source>
</evidence>
<evidence type="ECO:0000313" key="3">
    <source>
        <dbReference type="EMBL" id="GAA1962146.1"/>
    </source>
</evidence>
<protein>
    <recommendedName>
        <fullName evidence="2">VanZ-like domain-containing protein</fullName>
    </recommendedName>
</protein>
<feature type="transmembrane region" description="Helical" evidence="1">
    <location>
        <begin position="93"/>
        <end position="114"/>
    </location>
</feature>
<dbReference type="Pfam" id="PF04892">
    <property type="entry name" value="VanZ"/>
    <property type="match status" value="1"/>
</dbReference>
<dbReference type="RefSeq" id="WP_157415279.1">
    <property type="nucleotide sequence ID" value="NZ_BAAAMK010000008.1"/>
</dbReference>
<feature type="transmembrane region" description="Helical" evidence="1">
    <location>
        <begin position="50"/>
        <end position="81"/>
    </location>
</feature>
<organism evidence="3 4">
    <name type="scientific">Agromyces allii</name>
    <dbReference type="NCBI Taxonomy" id="393607"/>
    <lineage>
        <taxon>Bacteria</taxon>
        <taxon>Bacillati</taxon>
        <taxon>Actinomycetota</taxon>
        <taxon>Actinomycetes</taxon>
        <taxon>Micrococcales</taxon>
        <taxon>Microbacteriaceae</taxon>
        <taxon>Agromyces</taxon>
    </lineage>
</organism>
<feature type="transmembrane region" description="Helical" evidence="1">
    <location>
        <begin position="126"/>
        <end position="146"/>
    </location>
</feature>
<dbReference type="PANTHER" id="PTHR28008:SF1">
    <property type="entry name" value="DOMAIN PROTEIN, PUTATIVE (AFU_ORTHOLOGUE AFUA_3G10980)-RELATED"/>
    <property type="match status" value="1"/>
</dbReference>
<dbReference type="InterPro" id="IPR006976">
    <property type="entry name" value="VanZ-like"/>
</dbReference>
<name>A0ABN2R1Y8_9MICO</name>
<dbReference type="PANTHER" id="PTHR28008">
    <property type="entry name" value="DOMAIN PROTEIN, PUTATIVE (AFU_ORTHOLOGUE AFUA_3G10980)-RELATED"/>
    <property type="match status" value="1"/>
</dbReference>
<sequence length="167" mass="17538">MIGRIPRRRRIALAVVAAVYVAALAVVLFWPVHIDGDGGFVRFDPLLRALAAFGIPAWASYAFVEFAFNAALFVPLGMLVAAAASQRPVVQRIGAAVVGGLVVSCLAELVQHVFLPQRTTDARDVLANTLGAALGAVVVVAVGHLVRRRRASAIASAARTSARCENA</sequence>
<dbReference type="Proteomes" id="UP001499954">
    <property type="component" value="Unassembled WGS sequence"/>
</dbReference>
<keyword evidence="1" id="KW-0472">Membrane</keyword>
<feature type="domain" description="VanZ-like" evidence="2">
    <location>
        <begin position="18"/>
        <end position="140"/>
    </location>
</feature>
<dbReference type="EMBL" id="BAAAMK010000008">
    <property type="protein sequence ID" value="GAA1962146.1"/>
    <property type="molecule type" value="Genomic_DNA"/>
</dbReference>
<evidence type="ECO:0000313" key="4">
    <source>
        <dbReference type="Proteomes" id="UP001499954"/>
    </source>
</evidence>
<keyword evidence="4" id="KW-1185">Reference proteome</keyword>
<evidence type="ECO:0000259" key="2">
    <source>
        <dbReference type="Pfam" id="PF04892"/>
    </source>
</evidence>
<feature type="transmembrane region" description="Helical" evidence="1">
    <location>
        <begin position="12"/>
        <end position="30"/>
    </location>
</feature>
<comment type="caution">
    <text evidence="3">The sequence shown here is derived from an EMBL/GenBank/DDBJ whole genome shotgun (WGS) entry which is preliminary data.</text>
</comment>
<keyword evidence="1" id="KW-0812">Transmembrane</keyword>
<accession>A0ABN2R1Y8</accession>
<reference evidence="3 4" key="1">
    <citation type="journal article" date="2019" name="Int. J. Syst. Evol. Microbiol.">
        <title>The Global Catalogue of Microorganisms (GCM) 10K type strain sequencing project: providing services to taxonomists for standard genome sequencing and annotation.</title>
        <authorList>
            <consortium name="The Broad Institute Genomics Platform"/>
            <consortium name="The Broad Institute Genome Sequencing Center for Infectious Disease"/>
            <person name="Wu L."/>
            <person name="Ma J."/>
        </authorList>
    </citation>
    <scope>NUCLEOTIDE SEQUENCE [LARGE SCALE GENOMIC DNA]</scope>
    <source>
        <strain evidence="3 4">JCM 13584</strain>
    </source>
</reference>
<proteinExistence type="predicted"/>
<keyword evidence="1" id="KW-1133">Transmembrane helix</keyword>